<protein>
    <submittedName>
        <fullName evidence="2">Uncharacterized protein</fullName>
    </submittedName>
</protein>
<name>A0A9D4FWH7_DREPO</name>
<accession>A0A9D4FWH7</accession>
<dbReference type="Proteomes" id="UP000828390">
    <property type="component" value="Unassembled WGS sequence"/>
</dbReference>
<sequence length="94" mass="10920">MQNDLKLTLFCYSYRSWKKSAQLGKALAVKTLTSHILLIFLMSHTWIVPRQPQSNYHWRMLENLRQIPGNKQTARCGQKKGRSVSQLPILGDYS</sequence>
<gene>
    <name evidence="2" type="ORF">DPMN_132306</name>
</gene>
<feature type="region of interest" description="Disordered" evidence="1">
    <location>
        <begin position="71"/>
        <end position="94"/>
    </location>
</feature>
<reference evidence="2" key="2">
    <citation type="submission" date="2020-11" db="EMBL/GenBank/DDBJ databases">
        <authorList>
            <person name="McCartney M.A."/>
            <person name="Auch B."/>
            <person name="Kono T."/>
            <person name="Mallez S."/>
            <person name="Becker A."/>
            <person name="Gohl D.M."/>
            <person name="Silverstein K.A.T."/>
            <person name="Koren S."/>
            <person name="Bechman K.B."/>
            <person name="Herman A."/>
            <person name="Abrahante J.E."/>
            <person name="Garbe J."/>
        </authorList>
    </citation>
    <scope>NUCLEOTIDE SEQUENCE</scope>
    <source>
        <strain evidence="2">Duluth1</strain>
        <tissue evidence="2">Whole animal</tissue>
    </source>
</reference>
<evidence type="ECO:0000313" key="2">
    <source>
        <dbReference type="EMBL" id="KAH3804030.1"/>
    </source>
</evidence>
<dbReference type="AlphaFoldDB" id="A0A9D4FWH7"/>
<reference evidence="2" key="1">
    <citation type="journal article" date="2019" name="bioRxiv">
        <title>The Genome of the Zebra Mussel, Dreissena polymorpha: A Resource for Invasive Species Research.</title>
        <authorList>
            <person name="McCartney M.A."/>
            <person name="Auch B."/>
            <person name="Kono T."/>
            <person name="Mallez S."/>
            <person name="Zhang Y."/>
            <person name="Obille A."/>
            <person name="Becker A."/>
            <person name="Abrahante J.E."/>
            <person name="Garbe J."/>
            <person name="Badalamenti J.P."/>
            <person name="Herman A."/>
            <person name="Mangelson H."/>
            <person name="Liachko I."/>
            <person name="Sullivan S."/>
            <person name="Sone E.D."/>
            <person name="Koren S."/>
            <person name="Silverstein K.A.T."/>
            <person name="Beckman K.B."/>
            <person name="Gohl D.M."/>
        </authorList>
    </citation>
    <scope>NUCLEOTIDE SEQUENCE</scope>
    <source>
        <strain evidence="2">Duluth1</strain>
        <tissue evidence="2">Whole animal</tissue>
    </source>
</reference>
<evidence type="ECO:0000313" key="3">
    <source>
        <dbReference type="Proteomes" id="UP000828390"/>
    </source>
</evidence>
<dbReference type="EMBL" id="JAIWYP010000006">
    <property type="protein sequence ID" value="KAH3804030.1"/>
    <property type="molecule type" value="Genomic_DNA"/>
</dbReference>
<evidence type="ECO:0000256" key="1">
    <source>
        <dbReference type="SAM" id="MobiDB-lite"/>
    </source>
</evidence>
<comment type="caution">
    <text evidence="2">The sequence shown here is derived from an EMBL/GenBank/DDBJ whole genome shotgun (WGS) entry which is preliminary data.</text>
</comment>
<keyword evidence="3" id="KW-1185">Reference proteome</keyword>
<proteinExistence type="predicted"/>
<organism evidence="2 3">
    <name type="scientific">Dreissena polymorpha</name>
    <name type="common">Zebra mussel</name>
    <name type="synonym">Mytilus polymorpha</name>
    <dbReference type="NCBI Taxonomy" id="45954"/>
    <lineage>
        <taxon>Eukaryota</taxon>
        <taxon>Metazoa</taxon>
        <taxon>Spiralia</taxon>
        <taxon>Lophotrochozoa</taxon>
        <taxon>Mollusca</taxon>
        <taxon>Bivalvia</taxon>
        <taxon>Autobranchia</taxon>
        <taxon>Heteroconchia</taxon>
        <taxon>Euheterodonta</taxon>
        <taxon>Imparidentia</taxon>
        <taxon>Neoheterodontei</taxon>
        <taxon>Myida</taxon>
        <taxon>Dreissenoidea</taxon>
        <taxon>Dreissenidae</taxon>
        <taxon>Dreissena</taxon>
    </lineage>
</organism>